<dbReference type="InterPro" id="IPR000600">
    <property type="entry name" value="ROK"/>
</dbReference>
<dbReference type="Pfam" id="PF00480">
    <property type="entry name" value="ROK"/>
    <property type="match status" value="1"/>
</dbReference>
<dbReference type="EMBL" id="JAQAGZ010000002">
    <property type="protein sequence ID" value="MCZ8511738.1"/>
    <property type="molecule type" value="Genomic_DNA"/>
</dbReference>
<evidence type="ECO:0000313" key="4">
    <source>
        <dbReference type="EMBL" id="MCZ8511738.1"/>
    </source>
</evidence>
<dbReference type="Proteomes" id="UP001527882">
    <property type="component" value="Unassembled WGS sequence"/>
</dbReference>
<evidence type="ECO:0000313" key="5">
    <source>
        <dbReference type="Proteomes" id="UP001527882"/>
    </source>
</evidence>
<dbReference type="Gene3D" id="1.10.10.10">
    <property type="entry name" value="Winged helix-like DNA-binding domain superfamily/Winged helix DNA-binding domain"/>
    <property type="match status" value="1"/>
</dbReference>
<accession>A0ABT4Q4J1</accession>
<name>A0ABT4Q4J1_9BACL</name>
<keyword evidence="3" id="KW-0119">Carbohydrate metabolism</keyword>
<keyword evidence="3" id="KW-0859">Xylose metabolism</keyword>
<proteinExistence type="inferred from homology"/>
<evidence type="ECO:0000256" key="1">
    <source>
        <dbReference type="ARBA" id="ARBA00002486"/>
    </source>
</evidence>
<dbReference type="InterPro" id="IPR036388">
    <property type="entry name" value="WH-like_DNA-bd_sf"/>
</dbReference>
<dbReference type="Gene3D" id="3.30.420.40">
    <property type="match status" value="2"/>
</dbReference>
<dbReference type="InterPro" id="IPR043129">
    <property type="entry name" value="ATPase_NBD"/>
</dbReference>
<organism evidence="4 5">
    <name type="scientific">Paenibacillus gyeongsangnamensis</name>
    <dbReference type="NCBI Taxonomy" id="3388067"/>
    <lineage>
        <taxon>Bacteria</taxon>
        <taxon>Bacillati</taxon>
        <taxon>Bacillota</taxon>
        <taxon>Bacilli</taxon>
        <taxon>Bacillales</taxon>
        <taxon>Paenibacillaceae</taxon>
        <taxon>Paenibacillus</taxon>
    </lineage>
</organism>
<comment type="function">
    <text evidence="1">Transcriptional repressor of xylose-utilizing enzymes.</text>
</comment>
<dbReference type="PANTHER" id="PTHR18964:SF149">
    <property type="entry name" value="BIFUNCTIONAL UDP-N-ACETYLGLUCOSAMINE 2-EPIMERASE_N-ACETYLMANNOSAMINE KINASE"/>
    <property type="match status" value="1"/>
</dbReference>
<protein>
    <submittedName>
        <fullName evidence="4">ROK family protein</fullName>
    </submittedName>
</protein>
<evidence type="ECO:0000256" key="2">
    <source>
        <dbReference type="ARBA" id="ARBA00006479"/>
    </source>
</evidence>
<comment type="caution">
    <text evidence="4">The sequence shown here is derived from an EMBL/GenBank/DDBJ whole genome shotgun (WGS) entry which is preliminary data.</text>
</comment>
<gene>
    <name evidence="4" type="ORF">O9H85_04735</name>
</gene>
<comment type="similarity">
    <text evidence="2">Belongs to the ROK (NagC/XylR) family.</text>
</comment>
<keyword evidence="5" id="KW-1185">Reference proteome</keyword>
<dbReference type="RefSeq" id="WP_269880130.1">
    <property type="nucleotide sequence ID" value="NZ_JAQAGZ010000002.1"/>
</dbReference>
<dbReference type="SUPFAM" id="SSF53067">
    <property type="entry name" value="Actin-like ATPase domain"/>
    <property type="match status" value="1"/>
</dbReference>
<reference evidence="4 5" key="1">
    <citation type="submission" date="2022-12" db="EMBL/GenBank/DDBJ databases">
        <title>Draft genome sequence of Paenibacillus sp. dW9.</title>
        <authorList>
            <person name="Choi E.-W."/>
            <person name="Kim D.-U."/>
        </authorList>
    </citation>
    <scope>NUCLEOTIDE SEQUENCE [LARGE SCALE GENOMIC DNA]</scope>
    <source>
        <strain evidence="5">dW9</strain>
    </source>
</reference>
<sequence length="366" mass="40514">MSKPAVSSIVEELITEGLVWETGQGQSTVAGGKRPILLELNKDAGLIVAVYFNEQWYEVALTDLSANVLESIKKPTVIHKDYRQTLDELINDIQELVQKARAKGVYQPILACGIAMKGLVNTQLGTLQYSAILDWREIPVSEYMSNQLKWPVYIENDARAITIAEMLFGNGMKTGTFACVSLALGIGTGVVIKNEIVRGANDGAVTFAHTTIKENGPLCSCGNRGCWETLASVSAFLRELADRKAEYRHIELNQALKSFHEGDPFITDVLLNYTAYWMGVGIANILNIFNPEQVIIQGEITTAGEDFRKKIEEVAISRTLPVSRKATISFSQLSGPVQVKGAAAVVINHFYSKEYHRQIWRQEFLA</sequence>
<evidence type="ECO:0000256" key="3">
    <source>
        <dbReference type="ARBA" id="ARBA00022629"/>
    </source>
</evidence>
<dbReference type="PANTHER" id="PTHR18964">
    <property type="entry name" value="ROK (REPRESSOR, ORF, KINASE) FAMILY"/>
    <property type="match status" value="1"/>
</dbReference>